<comment type="caution">
    <text evidence="3">The sequence shown here is derived from an EMBL/GenBank/DDBJ whole genome shotgun (WGS) entry which is preliminary data.</text>
</comment>
<evidence type="ECO:0000313" key="3">
    <source>
        <dbReference type="EMBL" id="GGP27083.1"/>
    </source>
</evidence>
<dbReference type="Gene3D" id="2.60.40.1610">
    <property type="entry name" value="Domain of unknown function DUF1254"/>
    <property type="match status" value="1"/>
</dbReference>
<accession>A0ABQ2PP42</accession>
<evidence type="ECO:0000313" key="4">
    <source>
        <dbReference type="Proteomes" id="UP000621859"/>
    </source>
</evidence>
<dbReference type="InterPro" id="IPR037050">
    <property type="entry name" value="DUF1254_sf"/>
</dbReference>
<feature type="domain" description="DUF1254" evidence="2">
    <location>
        <begin position="91"/>
        <end position="221"/>
    </location>
</feature>
<sequence length="292" mass="32483">MLTARKTLLVMTLIAASLASSAPVWAKDWPDPLLKTAGTPENVAKGMEYDAYELGLSAYAWGYPLVRMERVVREYTDVPSPKPDTSYRAPMNQIGWARELATPKALDMPTANNDTAYLSAVVDLSHGPYVLSVPDTHDRYYVVDTFNMWQELEHYIGRRTTGTKAGRFALVGPGWKGKLPAGVKRLDIKTSKVWLWGRIRVSPGEDMNKLHALQDQFDLRPLAELGKKNWKAPAASLTPLPEIGDDPLGFYTHLAAALKDNPVRPDDKALYAQFERIGLTDKGFDPSKLTDP</sequence>
<protein>
    <recommendedName>
        <fullName evidence="2">DUF1254 domain-containing protein</fullName>
    </recommendedName>
</protein>
<dbReference type="SUPFAM" id="SSF160935">
    <property type="entry name" value="VPA0735-like"/>
    <property type="match status" value="1"/>
</dbReference>
<keyword evidence="1" id="KW-0732">Signal</keyword>
<proteinExistence type="predicted"/>
<organism evidence="3 4">
    <name type="scientific">Silvimonas amylolytica</name>
    <dbReference type="NCBI Taxonomy" id="449663"/>
    <lineage>
        <taxon>Bacteria</taxon>
        <taxon>Pseudomonadati</taxon>
        <taxon>Pseudomonadota</taxon>
        <taxon>Betaproteobacteria</taxon>
        <taxon>Neisseriales</taxon>
        <taxon>Chitinibacteraceae</taxon>
        <taxon>Silvimonas</taxon>
    </lineage>
</organism>
<dbReference type="RefSeq" id="WP_229679169.1">
    <property type="nucleotide sequence ID" value="NZ_BMLY01000005.1"/>
</dbReference>
<evidence type="ECO:0000259" key="2">
    <source>
        <dbReference type="Pfam" id="PF06863"/>
    </source>
</evidence>
<dbReference type="PANTHER" id="PTHR36509:SF2">
    <property type="entry name" value="BLL3101 PROTEIN"/>
    <property type="match status" value="1"/>
</dbReference>
<dbReference type="Pfam" id="PF06863">
    <property type="entry name" value="DUF1254"/>
    <property type="match status" value="1"/>
</dbReference>
<dbReference type="Proteomes" id="UP000621859">
    <property type="component" value="Unassembled WGS sequence"/>
</dbReference>
<keyword evidence="4" id="KW-1185">Reference proteome</keyword>
<dbReference type="EMBL" id="BMLY01000005">
    <property type="protein sequence ID" value="GGP27083.1"/>
    <property type="molecule type" value="Genomic_DNA"/>
</dbReference>
<feature type="chain" id="PRO_5046455186" description="DUF1254 domain-containing protein" evidence="1">
    <location>
        <begin position="27"/>
        <end position="292"/>
    </location>
</feature>
<reference evidence="4" key="1">
    <citation type="journal article" date="2019" name="Int. J. Syst. Evol. Microbiol.">
        <title>The Global Catalogue of Microorganisms (GCM) 10K type strain sequencing project: providing services to taxonomists for standard genome sequencing and annotation.</title>
        <authorList>
            <consortium name="The Broad Institute Genomics Platform"/>
            <consortium name="The Broad Institute Genome Sequencing Center for Infectious Disease"/>
            <person name="Wu L."/>
            <person name="Ma J."/>
        </authorList>
    </citation>
    <scope>NUCLEOTIDE SEQUENCE [LARGE SCALE GENOMIC DNA]</scope>
    <source>
        <strain evidence="4">CGMCC 1.8860</strain>
    </source>
</reference>
<feature type="signal peptide" evidence="1">
    <location>
        <begin position="1"/>
        <end position="26"/>
    </location>
</feature>
<dbReference type="InterPro" id="IPR010679">
    <property type="entry name" value="DUF1254"/>
</dbReference>
<gene>
    <name evidence="3" type="ORF">GCM10010971_29020</name>
</gene>
<evidence type="ECO:0000256" key="1">
    <source>
        <dbReference type="SAM" id="SignalP"/>
    </source>
</evidence>
<name>A0ABQ2PP42_9NEIS</name>
<dbReference type="PANTHER" id="PTHR36509">
    <property type="entry name" value="BLL3101 PROTEIN"/>
    <property type="match status" value="1"/>
</dbReference>